<comment type="caution">
    <text evidence="2">The sequence shown here is derived from an EMBL/GenBank/DDBJ whole genome shotgun (WGS) entry which is preliminary data.</text>
</comment>
<dbReference type="InterPro" id="IPR050678">
    <property type="entry name" value="DNA_Partitioning_ATPase"/>
</dbReference>
<name>A0A2S9K0Z7_9BURK</name>
<dbReference type="PIRSF" id="PIRSF009320">
    <property type="entry name" value="Nuc_binding_HP_1000"/>
    <property type="match status" value="1"/>
</dbReference>
<evidence type="ECO:0000259" key="1">
    <source>
        <dbReference type="Pfam" id="PF01656"/>
    </source>
</evidence>
<evidence type="ECO:0000313" key="3">
    <source>
        <dbReference type="Proteomes" id="UP000238589"/>
    </source>
</evidence>
<dbReference type="Pfam" id="PF01656">
    <property type="entry name" value="CbiA"/>
    <property type="match status" value="1"/>
</dbReference>
<dbReference type="InterPro" id="IPR027417">
    <property type="entry name" value="P-loop_NTPase"/>
</dbReference>
<gene>
    <name evidence="2" type="ORF">C6P64_16210</name>
</gene>
<protein>
    <submittedName>
        <fullName evidence="2">Chromosome partitioning protein ParA</fullName>
    </submittedName>
</protein>
<dbReference type="CDD" id="cd02042">
    <property type="entry name" value="ParAB_family"/>
    <property type="match status" value="1"/>
</dbReference>
<reference evidence="2 3" key="1">
    <citation type="submission" date="2018-03" db="EMBL/GenBank/DDBJ databases">
        <title>Comparative genomics illustrates the genes involved in a hyperalkaliphilic mechanisms of Serpentinomonas isolated from highly-alkaline calcium-rich serpentinized springs.</title>
        <authorList>
            <person name="Suzuki S."/>
            <person name="Ishii S."/>
            <person name="Walworth N."/>
            <person name="Bird L."/>
            <person name="Kuenen J.G."/>
            <person name="Nealson K.H."/>
        </authorList>
    </citation>
    <scope>NUCLEOTIDE SEQUENCE [LARGE SCALE GENOMIC DNA]</scope>
    <source>
        <strain evidence="2 3">P1</strain>
    </source>
</reference>
<dbReference type="InterPro" id="IPR002586">
    <property type="entry name" value="CobQ/CobB/MinD/ParA_Nub-bd_dom"/>
</dbReference>
<feature type="domain" description="CobQ/CobB/MinD/ParA nucleotide binding" evidence="1">
    <location>
        <begin position="4"/>
        <end position="188"/>
    </location>
</feature>
<organism evidence="2 3">
    <name type="scientific">Malikia granosa</name>
    <dbReference type="NCBI Taxonomy" id="263067"/>
    <lineage>
        <taxon>Bacteria</taxon>
        <taxon>Pseudomonadati</taxon>
        <taxon>Pseudomonadota</taxon>
        <taxon>Betaproteobacteria</taxon>
        <taxon>Burkholderiales</taxon>
        <taxon>Comamonadaceae</taxon>
        <taxon>Malikia</taxon>
    </lineage>
</organism>
<dbReference type="Gene3D" id="3.40.50.300">
    <property type="entry name" value="P-loop containing nucleotide triphosphate hydrolases"/>
    <property type="match status" value="1"/>
</dbReference>
<proteinExistence type="predicted"/>
<evidence type="ECO:0000313" key="2">
    <source>
        <dbReference type="EMBL" id="PRD64116.1"/>
    </source>
</evidence>
<dbReference type="OrthoDB" id="69313at2"/>
<dbReference type="PANTHER" id="PTHR13696:SF96">
    <property type="entry name" value="COBQ_COBB_MIND_PARA NUCLEOTIDE BINDING DOMAIN-CONTAINING PROTEIN"/>
    <property type="match status" value="1"/>
</dbReference>
<dbReference type="RefSeq" id="WP_105749582.1">
    <property type="nucleotide sequence ID" value="NZ_PVLQ01000092.1"/>
</dbReference>
<accession>A0A2S9K0Z7</accession>
<dbReference type="SUPFAM" id="SSF52540">
    <property type="entry name" value="P-loop containing nucleoside triphosphate hydrolases"/>
    <property type="match status" value="1"/>
</dbReference>
<dbReference type="EMBL" id="PVLQ01000092">
    <property type="protein sequence ID" value="PRD64116.1"/>
    <property type="molecule type" value="Genomic_DNA"/>
</dbReference>
<keyword evidence="3" id="KW-1185">Reference proteome</keyword>
<dbReference type="AlphaFoldDB" id="A0A2S9K0Z7"/>
<sequence>MIVTVGNTKGGVGKTTLALNLAIARALSGRDVWLIDGDRQGTAQTAITIRAESGRLPAIACAQYADGSTLRAQVQQVGPKFQDIVIDAGGRDSTALRAALVLSDVLVVPFAPRSLDVWALADICSLIDEARAVRDGLHAVAVLNGADPAGQDNQEAVEALAEFPQLEYLATPIRRRKGIANAAGQGLSVLEMSPRDPKACDEITALVRSVFKSI</sequence>
<dbReference type="PANTHER" id="PTHR13696">
    <property type="entry name" value="P-LOOP CONTAINING NUCLEOSIDE TRIPHOSPHATE HYDROLASE"/>
    <property type="match status" value="1"/>
</dbReference>
<dbReference type="Proteomes" id="UP000238589">
    <property type="component" value="Unassembled WGS sequence"/>
</dbReference>